<evidence type="ECO:0000256" key="4">
    <source>
        <dbReference type="ARBA" id="ARBA00022691"/>
    </source>
</evidence>
<dbReference type="Pfam" id="PF02353">
    <property type="entry name" value="CMAS"/>
    <property type="match status" value="1"/>
</dbReference>
<dbReference type="AlphaFoldDB" id="A0A2H3D5G5"/>
<sequence length="485" mass="54043">MEDIPSISLSETQVLGARYAPSLGRAVEHIWLSLTENISSLTWGPFLAFCKSQVLGALRGISTGHLTIIDGEDVHEFGADEEPRALLCIRSDEFWTRVALFTDLGLAESFMSSIVDCDDVSTLIKLMIVNRDHLLRSLNSFASSLFARGRLLTSYNLIGTFANSRANVSAHYNIGDELFHAFLSPDMNYSSAIFSKLDADLTGVPKDTLEDGQMRKMKMILQKADIQPGDRVLEIGTGWGALAILAARTIPGCKVDTVTLSSNQSAFARKRINEAGLSDSIVVHEMDFRECFLKPEWAGAFDRFISVEMIEQVGKAFLTEYWKVVDWAMKPDTGVGVVQSTTFPEAPEARNSDGAGFIDKWVRRFTILVYLSDLFPGGYLPTLCILMETMKLGSSGRLTVDSMVNIGPHYARTLREWKRNFVDSWEETIAPALVRKYNLTAVEQEVFRRKWICDDYCEAGFSTRSLGDHIVAFTRAGNTSLRCDV</sequence>
<reference evidence="7" key="1">
    <citation type="journal article" date="2017" name="Nat. Ecol. Evol.">
        <title>Genome expansion and lineage-specific genetic innovations in the forest pathogenic fungi Armillaria.</title>
        <authorList>
            <person name="Sipos G."/>
            <person name="Prasanna A.N."/>
            <person name="Walter M.C."/>
            <person name="O'Connor E."/>
            <person name="Balint B."/>
            <person name="Krizsan K."/>
            <person name="Kiss B."/>
            <person name="Hess J."/>
            <person name="Varga T."/>
            <person name="Slot J."/>
            <person name="Riley R."/>
            <person name="Boka B."/>
            <person name="Rigling D."/>
            <person name="Barry K."/>
            <person name="Lee J."/>
            <person name="Mihaltcheva S."/>
            <person name="LaButti K."/>
            <person name="Lipzen A."/>
            <person name="Waldron R."/>
            <person name="Moloney N.M."/>
            <person name="Sperisen C."/>
            <person name="Kredics L."/>
            <person name="Vagvoelgyi C."/>
            <person name="Patrignani A."/>
            <person name="Fitzpatrick D."/>
            <person name="Nagy I."/>
            <person name="Doyle S."/>
            <person name="Anderson J.B."/>
            <person name="Grigoriev I.V."/>
            <person name="Gueldener U."/>
            <person name="Muensterkoetter M."/>
            <person name="Nagy L.G."/>
        </authorList>
    </citation>
    <scope>NUCLEOTIDE SEQUENCE [LARGE SCALE GENOMIC DNA]</scope>
    <source>
        <strain evidence="7">Ar21-2</strain>
    </source>
</reference>
<name>A0A2H3D5G5_ARMGA</name>
<dbReference type="CDD" id="cd02440">
    <property type="entry name" value="AdoMet_MTases"/>
    <property type="match status" value="1"/>
</dbReference>
<dbReference type="InterPro" id="IPR003333">
    <property type="entry name" value="CMAS"/>
</dbReference>
<comment type="similarity">
    <text evidence="1">Belongs to the CFA/CMAS family.</text>
</comment>
<evidence type="ECO:0000256" key="3">
    <source>
        <dbReference type="ARBA" id="ARBA00022679"/>
    </source>
</evidence>
<dbReference type="GO" id="GO:0008610">
    <property type="term" value="P:lipid biosynthetic process"/>
    <property type="evidence" value="ECO:0007669"/>
    <property type="project" value="InterPro"/>
</dbReference>
<dbReference type="InParanoid" id="A0A2H3D5G5"/>
<evidence type="ECO:0000313" key="6">
    <source>
        <dbReference type="EMBL" id="PBK90479.1"/>
    </source>
</evidence>
<protein>
    <submittedName>
        <fullName evidence="6">CFS1-like protein</fullName>
    </submittedName>
</protein>
<dbReference type="PANTHER" id="PTHR43667:SF2">
    <property type="entry name" value="FATTY ACID C-METHYL TRANSFERASE"/>
    <property type="match status" value="1"/>
</dbReference>
<accession>A0A2H3D5G5</accession>
<dbReference type="OrthoDB" id="8300214at2759"/>
<dbReference type="GO" id="GO:0008168">
    <property type="term" value="F:methyltransferase activity"/>
    <property type="evidence" value="ECO:0007669"/>
    <property type="project" value="UniProtKB-KW"/>
</dbReference>
<evidence type="ECO:0000313" key="7">
    <source>
        <dbReference type="Proteomes" id="UP000217790"/>
    </source>
</evidence>
<dbReference type="EMBL" id="KZ293665">
    <property type="protein sequence ID" value="PBK90479.1"/>
    <property type="molecule type" value="Genomic_DNA"/>
</dbReference>
<dbReference type="InterPro" id="IPR029063">
    <property type="entry name" value="SAM-dependent_MTases_sf"/>
</dbReference>
<keyword evidence="7" id="KW-1185">Reference proteome</keyword>
<keyword evidence="2" id="KW-0489">Methyltransferase</keyword>
<dbReference type="GO" id="GO:0032259">
    <property type="term" value="P:methylation"/>
    <property type="evidence" value="ECO:0007669"/>
    <property type="project" value="UniProtKB-KW"/>
</dbReference>
<dbReference type="OMA" id="YFQCITI"/>
<dbReference type="PANTHER" id="PTHR43667">
    <property type="entry name" value="CYCLOPROPANE-FATTY-ACYL-PHOSPHOLIPID SYNTHASE"/>
    <property type="match status" value="1"/>
</dbReference>
<dbReference type="STRING" id="47427.A0A2H3D5G5"/>
<proteinExistence type="inferred from homology"/>
<keyword evidence="3" id="KW-0808">Transferase</keyword>
<dbReference type="Proteomes" id="UP000217790">
    <property type="component" value="Unassembled WGS sequence"/>
</dbReference>
<dbReference type="SUPFAM" id="SSF53335">
    <property type="entry name" value="S-adenosyl-L-methionine-dependent methyltransferases"/>
    <property type="match status" value="1"/>
</dbReference>
<organism evidence="6 7">
    <name type="scientific">Armillaria gallica</name>
    <name type="common">Bulbous honey fungus</name>
    <name type="synonym">Armillaria bulbosa</name>
    <dbReference type="NCBI Taxonomy" id="47427"/>
    <lineage>
        <taxon>Eukaryota</taxon>
        <taxon>Fungi</taxon>
        <taxon>Dikarya</taxon>
        <taxon>Basidiomycota</taxon>
        <taxon>Agaricomycotina</taxon>
        <taxon>Agaricomycetes</taxon>
        <taxon>Agaricomycetidae</taxon>
        <taxon>Agaricales</taxon>
        <taxon>Marasmiineae</taxon>
        <taxon>Physalacriaceae</taxon>
        <taxon>Armillaria</taxon>
    </lineage>
</organism>
<dbReference type="InterPro" id="IPR050723">
    <property type="entry name" value="CFA/CMAS"/>
</dbReference>
<gene>
    <name evidence="6" type="ORF">ARMGADRAFT_995331</name>
</gene>
<evidence type="ECO:0000256" key="5">
    <source>
        <dbReference type="ARBA" id="ARBA00023098"/>
    </source>
</evidence>
<keyword evidence="4" id="KW-0949">S-adenosyl-L-methionine</keyword>
<evidence type="ECO:0000256" key="1">
    <source>
        <dbReference type="ARBA" id="ARBA00010815"/>
    </source>
</evidence>
<evidence type="ECO:0000256" key="2">
    <source>
        <dbReference type="ARBA" id="ARBA00022603"/>
    </source>
</evidence>
<dbReference type="Gene3D" id="3.40.50.150">
    <property type="entry name" value="Vaccinia Virus protein VP39"/>
    <property type="match status" value="1"/>
</dbReference>
<keyword evidence="5" id="KW-0443">Lipid metabolism</keyword>
<dbReference type="PIRSF" id="PIRSF003085">
    <property type="entry name" value="CMAS"/>
    <property type="match status" value="1"/>
</dbReference>